<dbReference type="AlphaFoldDB" id="K0IMK7"/>
<dbReference type="BioCyc" id="CNIT1237085:G1324-1030-MONOMER"/>
<proteinExistence type="predicted"/>
<organism evidence="1 2">
    <name type="scientific">Nitrososphaera gargensis (strain Ga9.2)</name>
    <dbReference type="NCBI Taxonomy" id="1237085"/>
    <lineage>
        <taxon>Archaea</taxon>
        <taxon>Nitrososphaerota</taxon>
        <taxon>Nitrososphaeria</taxon>
        <taxon>Nitrososphaerales</taxon>
        <taxon>Nitrososphaeraceae</taxon>
        <taxon>Nitrososphaera</taxon>
    </lineage>
</organism>
<dbReference type="KEGG" id="nga:Ngar_c10320"/>
<dbReference type="STRING" id="1237085.Ngar_c10320"/>
<gene>
    <name evidence="1" type="ordered locus">Ngar_c10320</name>
</gene>
<sequence length="433" mass="47561">MKSALADTKRSSIKISPSWFDSFYHIDGKMPELTRRVYSLTNPVVDKEVEVKRALAIFRVHTGAGEYAPLLSESLQNFLKVFSTKVSVSCVSAVLTEHPEAQFGMLDYIELHRGDKVGYMPCVTSATQVTDVTRAPDADVHSNIAMTSAIELLNLLGCGMPSSFRLFPVYDAPSEEILDRIRSNLDVFTSRYNLAMEDYSSLKIGKLFYGTTAMASTTKEMPTRYDQIEQGMEIIVTNKFGGLLALNLYTLGRMDSENIIKYEQNEVSFASISEARDEAIKNLSEPHFALGKIITKYCPDFGAPFDKNAHIMAVHPVGSQGVFALGSLAELANSHLLVNELPVRNEEIARFATKEFLVENATASVNGCHLIVAARDVASLVIEDLKKHNFAPERIGVVAKKGAASVAFAKDISQFVASKAKLARLTTSPATLQ</sequence>
<protein>
    <submittedName>
        <fullName evidence="1">Uncharacterized protein</fullName>
    </submittedName>
</protein>
<evidence type="ECO:0000313" key="1">
    <source>
        <dbReference type="EMBL" id="AFU57974.1"/>
    </source>
</evidence>
<dbReference type="Proteomes" id="UP000008037">
    <property type="component" value="Chromosome"/>
</dbReference>
<accession>K0IMK7</accession>
<dbReference type="HOGENOM" id="CLU_583458_0_0_2"/>
<evidence type="ECO:0000313" key="2">
    <source>
        <dbReference type="Proteomes" id="UP000008037"/>
    </source>
</evidence>
<reference evidence="1 2" key="1">
    <citation type="journal article" date="2012" name="Environ. Microbiol.">
        <title>The genome of the ammonia-oxidizing Candidatus Nitrososphaera gargensis: insights into metabolic versatility and environmental adaptations.</title>
        <authorList>
            <person name="Spang A."/>
            <person name="Poehlein A."/>
            <person name="Offre P."/>
            <person name="Zumbragel S."/>
            <person name="Haider S."/>
            <person name="Rychlik N."/>
            <person name="Nowka B."/>
            <person name="Schmeisser C."/>
            <person name="Lebedeva E.V."/>
            <person name="Rattei T."/>
            <person name="Bohm C."/>
            <person name="Schmid M."/>
            <person name="Galushko A."/>
            <person name="Hatzenpichler R."/>
            <person name="Weinmaier T."/>
            <person name="Daniel R."/>
            <person name="Schleper C."/>
            <person name="Spieck E."/>
            <person name="Streit W."/>
            <person name="Wagner M."/>
        </authorList>
    </citation>
    <scope>NUCLEOTIDE SEQUENCE [LARGE SCALE GENOMIC DNA]</scope>
    <source>
        <strain evidence="2">Ga9.2</strain>
    </source>
</reference>
<keyword evidence="2" id="KW-1185">Reference proteome</keyword>
<dbReference type="EMBL" id="CP002408">
    <property type="protein sequence ID" value="AFU57974.1"/>
    <property type="molecule type" value="Genomic_DNA"/>
</dbReference>
<dbReference type="InParanoid" id="K0IMK7"/>
<name>K0IMK7_NITGG</name>